<comment type="caution">
    <text evidence="2">The sequence shown here is derived from an EMBL/GenBank/DDBJ whole genome shotgun (WGS) entry which is preliminary data.</text>
</comment>
<dbReference type="Proteomes" id="UP000720189">
    <property type="component" value="Unassembled WGS sequence"/>
</dbReference>
<evidence type="ECO:0008006" key="4">
    <source>
        <dbReference type="Google" id="ProtNLM"/>
    </source>
</evidence>
<dbReference type="OrthoDB" id="5147528at2759"/>
<keyword evidence="3" id="KW-1185">Reference proteome</keyword>
<dbReference type="RefSeq" id="XP_046043471.1">
    <property type="nucleotide sequence ID" value="XM_046185101.1"/>
</dbReference>
<evidence type="ECO:0000256" key="1">
    <source>
        <dbReference type="SAM" id="MobiDB-lite"/>
    </source>
</evidence>
<dbReference type="EMBL" id="JAGMUX010000021">
    <property type="protein sequence ID" value="KAH7231362.1"/>
    <property type="molecule type" value="Genomic_DNA"/>
</dbReference>
<evidence type="ECO:0000313" key="3">
    <source>
        <dbReference type="Proteomes" id="UP000720189"/>
    </source>
</evidence>
<sequence>MPPPRLLTRACFMLIAAVHRKDRPLPSGSAARLDDIERREVTPYDRIKQSMSVSDEPGNEDEFEKFINSPPRPMTTSTPLEWWCREEQRIEYPRLHPLAIVSDIKVNRVYFLILSQSKDY</sequence>
<gene>
    <name evidence="2" type="ORF">BKA55DRAFT_198582</name>
</gene>
<organism evidence="2 3">
    <name type="scientific">Fusarium redolens</name>
    <dbReference type="NCBI Taxonomy" id="48865"/>
    <lineage>
        <taxon>Eukaryota</taxon>
        <taxon>Fungi</taxon>
        <taxon>Dikarya</taxon>
        <taxon>Ascomycota</taxon>
        <taxon>Pezizomycotina</taxon>
        <taxon>Sordariomycetes</taxon>
        <taxon>Hypocreomycetidae</taxon>
        <taxon>Hypocreales</taxon>
        <taxon>Nectriaceae</taxon>
        <taxon>Fusarium</taxon>
        <taxon>Fusarium redolens species complex</taxon>
    </lineage>
</organism>
<accession>A0A9P9G3K0</accession>
<proteinExistence type="predicted"/>
<reference evidence="2" key="1">
    <citation type="journal article" date="2021" name="Nat. Commun.">
        <title>Genetic determinants of endophytism in the Arabidopsis root mycobiome.</title>
        <authorList>
            <person name="Mesny F."/>
            <person name="Miyauchi S."/>
            <person name="Thiergart T."/>
            <person name="Pickel B."/>
            <person name="Atanasova L."/>
            <person name="Karlsson M."/>
            <person name="Huettel B."/>
            <person name="Barry K.W."/>
            <person name="Haridas S."/>
            <person name="Chen C."/>
            <person name="Bauer D."/>
            <person name="Andreopoulos W."/>
            <person name="Pangilinan J."/>
            <person name="LaButti K."/>
            <person name="Riley R."/>
            <person name="Lipzen A."/>
            <person name="Clum A."/>
            <person name="Drula E."/>
            <person name="Henrissat B."/>
            <person name="Kohler A."/>
            <person name="Grigoriev I.V."/>
            <person name="Martin F.M."/>
            <person name="Hacquard S."/>
        </authorList>
    </citation>
    <scope>NUCLEOTIDE SEQUENCE</scope>
    <source>
        <strain evidence="2">MPI-CAGE-AT-0023</strain>
    </source>
</reference>
<feature type="region of interest" description="Disordered" evidence="1">
    <location>
        <begin position="49"/>
        <end position="75"/>
    </location>
</feature>
<evidence type="ECO:0000313" key="2">
    <source>
        <dbReference type="EMBL" id="KAH7231362.1"/>
    </source>
</evidence>
<protein>
    <recommendedName>
        <fullName evidence="4">HAT C-terminal dimerisation domain-containing protein</fullName>
    </recommendedName>
</protein>
<dbReference type="GeneID" id="70215055"/>
<dbReference type="AlphaFoldDB" id="A0A9P9G3K0"/>
<name>A0A9P9G3K0_FUSRE</name>